<comment type="caution">
    <text evidence="4">The sequence shown here is derived from an EMBL/GenBank/DDBJ whole genome shotgun (WGS) entry which is preliminary data.</text>
</comment>
<sequence>MERYTVTEEEKMIKRYMLTEEADERTKQANRRIGEDGTKQANRRRGDDETIQTNRKRPEERTLQANRRRREYRTIQANRKRREYRTIQAKRKRPEQRTIQANRRRQDRVNLSQKYEISISIVNSNEQTHKKLPCQEVSLGKEIQTCQYGDCMKLEKYTYCNSEPSIDFECSSNVPGARPRSWIHSFKSKFIRKLRGVVYNNTRHVLSIPFCSSMDIGQYICIWDIPGNPSIKKTTTLIVNGPAIVSSHLVYTQTTWTEMNLKVMFYSHPIPSQLKWYVNDKEIKPGPKYSQPIYFTKVSLRLHDNIHVNISGYTAHLTIYKDTYDPTGVYQCVIENTFGSTKEIINVKEEMMLQKTTTESVTIVGAVLGATLASTLFIVVLCCVVFVKKMRQKVTAKKKETIELEVDGIYQESSSDGYMYIDACLTDISSTKSQ</sequence>
<keyword evidence="2" id="KW-0472">Membrane</keyword>
<name>A0A8B6HK92_MYTGA</name>
<dbReference type="PROSITE" id="PS50835">
    <property type="entry name" value="IG_LIKE"/>
    <property type="match status" value="1"/>
</dbReference>
<evidence type="ECO:0000256" key="1">
    <source>
        <dbReference type="SAM" id="MobiDB-lite"/>
    </source>
</evidence>
<dbReference type="InterPro" id="IPR007110">
    <property type="entry name" value="Ig-like_dom"/>
</dbReference>
<feature type="domain" description="Ig-like" evidence="3">
    <location>
        <begin position="229"/>
        <end position="348"/>
    </location>
</feature>
<evidence type="ECO:0000313" key="5">
    <source>
        <dbReference type="Proteomes" id="UP000596742"/>
    </source>
</evidence>
<gene>
    <name evidence="4" type="ORF">MGAL_10B007621</name>
</gene>
<feature type="region of interest" description="Disordered" evidence="1">
    <location>
        <begin position="20"/>
        <end position="60"/>
    </location>
</feature>
<evidence type="ECO:0000313" key="4">
    <source>
        <dbReference type="EMBL" id="VDI80750.1"/>
    </source>
</evidence>
<dbReference type="Proteomes" id="UP000596742">
    <property type="component" value="Unassembled WGS sequence"/>
</dbReference>
<dbReference type="AlphaFoldDB" id="A0A8B6HK92"/>
<protein>
    <recommendedName>
        <fullName evidence="3">Ig-like domain-containing protein</fullName>
    </recommendedName>
</protein>
<reference evidence="4" key="1">
    <citation type="submission" date="2018-11" db="EMBL/GenBank/DDBJ databases">
        <authorList>
            <person name="Alioto T."/>
            <person name="Alioto T."/>
        </authorList>
    </citation>
    <scope>NUCLEOTIDE SEQUENCE</scope>
</reference>
<proteinExistence type="predicted"/>
<keyword evidence="2" id="KW-1133">Transmembrane helix</keyword>
<keyword evidence="5" id="KW-1185">Reference proteome</keyword>
<dbReference type="SUPFAM" id="SSF48726">
    <property type="entry name" value="Immunoglobulin"/>
    <property type="match status" value="1"/>
</dbReference>
<dbReference type="Gene3D" id="2.60.40.10">
    <property type="entry name" value="Immunoglobulins"/>
    <property type="match status" value="1"/>
</dbReference>
<evidence type="ECO:0000259" key="3">
    <source>
        <dbReference type="PROSITE" id="PS50835"/>
    </source>
</evidence>
<feature type="compositionally biased region" description="Basic and acidic residues" evidence="1">
    <location>
        <begin position="24"/>
        <end position="48"/>
    </location>
</feature>
<dbReference type="EMBL" id="UYJE01010202">
    <property type="protein sequence ID" value="VDI80750.1"/>
    <property type="molecule type" value="Genomic_DNA"/>
</dbReference>
<accession>A0A8B6HK92</accession>
<evidence type="ECO:0000256" key="2">
    <source>
        <dbReference type="SAM" id="Phobius"/>
    </source>
</evidence>
<dbReference type="InterPro" id="IPR036179">
    <property type="entry name" value="Ig-like_dom_sf"/>
</dbReference>
<dbReference type="InterPro" id="IPR013783">
    <property type="entry name" value="Ig-like_fold"/>
</dbReference>
<dbReference type="OrthoDB" id="6127275at2759"/>
<feature type="transmembrane region" description="Helical" evidence="2">
    <location>
        <begin position="363"/>
        <end position="387"/>
    </location>
</feature>
<organism evidence="4 5">
    <name type="scientific">Mytilus galloprovincialis</name>
    <name type="common">Mediterranean mussel</name>
    <dbReference type="NCBI Taxonomy" id="29158"/>
    <lineage>
        <taxon>Eukaryota</taxon>
        <taxon>Metazoa</taxon>
        <taxon>Spiralia</taxon>
        <taxon>Lophotrochozoa</taxon>
        <taxon>Mollusca</taxon>
        <taxon>Bivalvia</taxon>
        <taxon>Autobranchia</taxon>
        <taxon>Pteriomorphia</taxon>
        <taxon>Mytilida</taxon>
        <taxon>Mytiloidea</taxon>
        <taxon>Mytilidae</taxon>
        <taxon>Mytilinae</taxon>
        <taxon>Mytilus</taxon>
    </lineage>
</organism>
<keyword evidence="2" id="KW-0812">Transmembrane</keyword>